<gene>
    <name evidence="2" type="ORF">MNB_SV-3-1181</name>
</gene>
<dbReference type="EMBL" id="FPHI01000030">
    <property type="protein sequence ID" value="SFV66933.1"/>
    <property type="molecule type" value="Genomic_DNA"/>
</dbReference>
<dbReference type="PANTHER" id="PTHR43861">
    <property type="entry name" value="TRANS-ACONITATE 2-METHYLTRANSFERASE-RELATED"/>
    <property type="match status" value="1"/>
</dbReference>
<dbReference type="Gene3D" id="3.40.50.150">
    <property type="entry name" value="Vaccinia Virus protein VP39"/>
    <property type="match status" value="1"/>
</dbReference>
<dbReference type="InterPro" id="IPR029063">
    <property type="entry name" value="SAM-dependent_MTases_sf"/>
</dbReference>
<protein>
    <submittedName>
        <fullName evidence="2">Tellurite resistance protein-related protein</fullName>
    </submittedName>
</protein>
<organism evidence="2">
    <name type="scientific">hydrothermal vent metagenome</name>
    <dbReference type="NCBI Taxonomy" id="652676"/>
    <lineage>
        <taxon>unclassified sequences</taxon>
        <taxon>metagenomes</taxon>
        <taxon>ecological metagenomes</taxon>
    </lineage>
</organism>
<dbReference type="SUPFAM" id="SSF53335">
    <property type="entry name" value="S-adenosyl-L-methionine-dependent methyltransferases"/>
    <property type="match status" value="1"/>
</dbReference>
<feature type="domain" description="Tellurite resistance methyltransferase TehB-like" evidence="1">
    <location>
        <begin position="30"/>
        <end position="160"/>
    </location>
</feature>
<dbReference type="Pfam" id="PF03848">
    <property type="entry name" value="TehB"/>
    <property type="match status" value="1"/>
</dbReference>
<sequence>MAQEDRQRWNEKHAKDMMPKIPVKLVSDSAHLAFGKQALDIACGNGRHSKYLVSLGFEVDALDISSVAIEQLQGISHIHAREVDFDTYTLEKNKYDLIVCTYFLERRLFPQIIEALNPGGLLIMETFIHHEKNERIPSNPAFRLHAGELQEYFFKKLEIISLREWWDRDYQGYKTMKASLVARKNHV</sequence>
<dbReference type="CDD" id="cd02440">
    <property type="entry name" value="AdoMet_MTases"/>
    <property type="match status" value="1"/>
</dbReference>
<reference evidence="2" key="1">
    <citation type="submission" date="2016-10" db="EMBL/GenBank/DDBJ databases">
        <authorList>
            <person name="de Groot N.N."/>
        </authorList>
    </citation>
    <scope>NUCLEOTIDE SEQUENCE</scope>
</reference>
<name>A0A1W1CMJ0_9ZZZZ</name>
<dbReference type="AlphaFoldDB" id="A0A1W1CMJ0"/>
<evidence type="ECO:0000259" key="1">
    <source>
        <dbReference type="Pfam" id="PF03848"/>
    </source>
</evidence>
<proteinExistence type="predicted"/>
<evidence type="ECO:0000313" key="2">
    <source>
        <dbReference type="EMBL" id="SFV66933.1"/>
    </source>
</evidence>
<dbReference type="InterPro" id="IPR015985">
    <property type="entry name" value="TehB-like_dom"/>
</dbReference>
<accession>A0A1W1CMJ0</accession>